<dbReference type="EMBL" id="KQ947438">
    <property type="protein sequence ID" value="KUJ07794.1"/>
    <property type="molecule type" value="Genomic_DNA"/>
</dbReference>
<name>A0A132B7E2_MOLSC</name>
<dbReference type="KEGG" id="psco:LY89DRAFT_691498"/>
<feature type="region of interest" description="Disordered" evidence="1">
    <location>
        <begin position="64"/>
        <end position="86"/>
    </location>
</feature>
<protein>
    <submittedName>
        <fullName evidence="2">Uncharacterized protein</fullName>
    </submittedName>
</protein>
<proteinExistence type="predicted"/>
<accession>A0A132B7E2</accession>
<keyword evidence="3" id="KW-1185">Reference proteome</keyword>
<organism evidence="2 3">
    <name type="scientific">Mollisia scopiformis</name>
    <name type="common">Conifer needle endophyte fungus</name>
    <name type="synonym">Phialocephala scopiformis</name>
    <dbReference type="NCBI Taxonomy" id="149040"/>
    <lineage>
        <taxon>Eukaryota</taxon>
        <taxon>Fungi</taxon>
        <taxon>Dikarya</taxon>
        <taxon>Ascomycota</taxon>
        <taxon>Pezizomycotina</taxon>
        <taxon>Leotiomycetes</taxon>
        <taxon>Helotiales</taxon>
        <taxon>Mollisiaceae</taxon>
        <taxon>Mollisia</taxon>
    </lineage>
</organism>
<evidence type="ECO:0000256" key="1">
    <source>
        <dbReference type="SAM" id="MobiDB-lite"/>
    </source>
</evidence>
<feature type="compositionally biased region" description="Basic and acidic residues" evidence="1">
    <location>
        <begin position="64"/>
        <end position="73"/>
    </location>
</feature>
<dbReference type="Proteomes" id="UP000070700">
    <property type="component" value="Unassembled WGS sequence"/>
</dbReference>
<dbReference type="GeneID" id="28826065"/>
<sequence length="230" mass="25779">MAANIVSRFYRTNLLRPVACPKTLLKTNSPANGQQTTRTVSRTHDGIGKKLIFVKDAKASLGVERTKRSDFKDNGPSAKAPSTEKSKQIASIKQVNATNPNIRVIELPKDKTGDRLMAAAREFWLQRVPGVDPEMRMFPLELRKRIRNGTQSLHLEVDLKGAWNEFRPNGIRFAADEKLGQMLCRASGIDIADGKEEEGAERQRLFAGLIVTGFLGYVEYHRRTRNEEGS</sequence>
<dbReference type="RefSeq" id="XP_018062149.1">
    <property type="nucleotide sequence ID" value="XM_018216339.1"/>
</dbReference>
<dbReference type="InParanoid" id="A0A132B7E2"/>
<evidence type="ECO:0000313" key="2">
    <source>
        <dbReference type="EMBL" id="KUJ07794.1"/>
    </source>
</evidence>
<evidence type="ECO:0000313" key="3">
    <source>
        <dbReference type="Proteomes" id="UP000070700"/>
    </source>
</evidence>
<gene>
    <name evidence="2" type="ORF">LY89DRAFT_691498</name>
</gene>
<reference evidence="2 3" key="1">
    <citation type="submission" date="2015-10" db="EMBL/GenBank/DDBJ databases">
        <title>Full genome of DAOMC 229536 Phialocephala scopiformis, a fungal endophyte of spruce producing the potent anti-insectan compound rugulosin.</title>
        <authorList>
            <consortium name="DOE Joint Genome Institute"/>
            <person name="Walker A.K."/>
            <person name="Frasz S.L."/>
            <person name="Seifert K.A."/>
            <person name="Miller J.D."/>
            <person name="Mondo S.J."/>
            <person name="Labutti K."/>
            <person name="Lipzen A."/>
            <person name="Dockter R."/>
            <person name="Kennedy M."/>
            <person name="Grigoriev I.V."/>
            <person name="Spatafora J.W."/>
        </authorList>
    </citation>
    <scope>NUCLEOTIDE SEQUENCE [LARGE SCALE GENOMIC DNA]</scope>
    <source>
        <strain evidence="2 3">CBS 120377</strain>
    </source>
</reference>
<dbReference type="AlphaFoldDB" id="A0A132B7E2"/>